<dbReference type="Proteomes" id="UP001058120">
    <property type="component" value="Chromosome"/>
</dbReference>
<evidence type="ECO:0000313" key="2">
    <source>
        <dbReference type="EMBL" id="UWX05533.1"/>
    </source>
</evidence>
<accession>A0ABY5Y0K1</accession>
<gene>
    <name evidence="2" type="ORF">JBF11_08810</name>
</gene>
<dbReference type="InterPro" id="IPR041307">
    <property type="entry name" value="WcbI"/>
</dbReference>
<dbReference type="Pfam" id="PF18588">
    <property type="entry name" value="WcbI"/>
    <property type="match status" value="1"/>
</dbReference>
<dbReference type="EMBL" id="CP065938">
    <property type="protein sequence ID" value="UWX05533.1"/>
    <property type="molecule type" value="Genomic_DNA"/>
</dbReference>
<name>A0ABY5Y0K1_9BACT</name>
<dbReference type="Gene3D" id="3.40.50.12080">
    <property type="match status" value="2"/>
</dbReference>
<protein>
    <recommendedName>
        <fullName evidence="1">Polysaccharide biosynthesis enzyme WcbI domain-containing protein</fullName>
    </recommendedName>
</protein>
<keyword evidence="3" id="KW-1185">Reference proteome</keyword>
<reference evidence="2" key="1">
    <citation type="submission" date="2020-12" db="EMBL/GenBank/DDBJ databases">
        <title>Taurinivorans muris gen. nov., sp. nov., fundamental and realized metabolic niche of a ubiquitous sulfidogenic bacterium in the murine intestine.</title>
        <authorList>
            <person name="Ye H."/>
            <person name="Hanson B.T."/>
            <person name="Loy A."/>
        </authorList>
    </citation>
    <scope>NUCLEOTIDE SEQUENCE</scope>
    <source>
        <strain evidence="2">LT0009</strain>
    </source>
</reference>
<feature type="domain" description="Polysaccharide biosynthesis enzyme WcbI" evidence="1">
    <location>
        <begin position="4"/>
        <end position="199"/>
    </location>
</feature>
<evidence type="ECO:0000313" key="3">
    <source>
        <dbReference type="Proteomes" id="UP001058120"/>
    </source>
</evidence>
<organism evidence="2 3">
    <name type="scientific">Taurinivorans muris</name>
    <dbReference type="NCBI Taxonomy" id="2787751"/>
    <lineage>
        <taxon>Bacteria</taxon>
        <taxon>Pseudomonadati</taxon>
        <taxon>Thermodesulfobacteriota</taxon>
        <taxon>Desulfovibrionia</taxon>
        <taxon>Desulfovibrionales</taxon>
        <taxon>Desulfovibrionaceae</taxon>
        <taxon>Taurinivorans</taxon>
    </lineage>
</organism>
<evidence type="ECO:0000259" key="1">
    <source>
        <dbReference type="Pfam" id="PF18588"/>
    </source>
</evidence>
<dbReference type="RefSeq" id="WP_334315116.1">
    <property type="nucleotide sequence ID" value="NZ_CP065938.1"/>
</dbReference>
<sequence length="281" mass="32762">MLSCLVSANCQGVPLIRQLLAFQPFAKSYSPEFFVNFKKESIPLEKLASCNLLIYQKLNAHWGELSEDYLLSHVNPKAKVVCMPNIYNPALWPISKGTGDLSDPYNETYVDELMRRSLSKEEILYLIKKVDFAKHYDLQSMFAEAMKVERNKGYVRCAEFCDFIEENFSKTKLFTTFNHPYGILLNKVAQTVLEEIGYRGVPDRLIPDLTCDDEYYMPIHPSVAKFFHLSFIDENTKYPVYGNMLTYYEYVAGYIFARENKFPLAHYFRCLSERKKQISVR</sequence>
<proteinExistence type="predicted"/>